<dbReference type="InterPro" id="IPR027417">
    <property type="entry name" value="P-loop_NTPase"/>
</dbReference>
<dbReference type="SUPFAM" id="SSF47090">
    <property type="entry name" value="PGBD-like"/>
    <property type="match status" value="1"/>
</dbReference>
<dbReference type="EMBL" id="UOFD01000009">
    <property type="protein sequence ID" value="VAW50247.1"/>
    <property type="molecule type" value="Genomic_DNA"/>
</dbReference>
<evidence type="ECO:0000259" key="2">
    <source>
        <dbReference type="SMART" id="SM00382"/>
    </source>
</evidence>
<proteinExistence type="predicted"/>
<dbReference type="InterPro" id="IPR002477">
    <property type="entry name" value="Peptidoglycan-bd-like"/>
</dbReference>
<dbReference type="Pfam" id="PF01471">
    <property type="entry name" value="PG_binding_1"/>
    <property type="match status" value="1"/>
</dbReference>
<dbReference type="InterPro" id="IPR036365">
    <property type="entry name" value="PGBD-like_sf"/>
</dbReference>
<dbReference type="InterPro" id="IPR048809">
    <property type="entry name" value="GspA_C39-like"/>
</dbReference>
<protein>
    <submittedName>
        <fullName evidence="3">General secretion pathway protein A</fullName>
    </submittedName>
</protein>
<sequence length="594" mass="66775">MYNDYFGFKEAPFSIAPDPRYLYMTAQHRDALAHLVYGFNSEGGCILLTGEVGTGKTTICRCLLEQVPDKANVALVLNPKLDEVELLETICDELNISYPDSDNSLKIYTDRIYQFLIESNRRNEKTVLIIDEAQNLNSKVLEQLRLLTNLETNQHKLLQIIILGQPELLNILAKTEMRQLAQRITARFHLNPLTKYELKAYINHRLAVAGQNIQLFPETSIKLLYKLSNGVPRLINVLCDRALLGAYVEGQYAAHPPIIKKAATEVFGELKNVETKLKNKQWLYPIAALSGAAIIIVALFLHIISTPTNKNTSTNSTTPSTSNVIEKIKKPVDAISTPKTISTNEKNSNTLLNIPLTEETTATENSATTPPSGNSVMLTDQLAPQKNRNIPNYDDIEKILRNKEGNQVSAFQALFNAWDHDYYNANYPQACKQAETLALRCMYKQGNLNSLKTYNRPAILTLVNDEGDERYLTITSIQNELATVYSGNKKYTVSLNELDQYWYGDFIIFWQTPKNYLTVISPGDSGDIIAWLHSQFGSSKFSTEQKKYDSALMKKVKAFQIENNLTADGIVGPATIIRLNSRFDTSIPTLASRN</sequence>
<gene>
    <name evidence="3" type="ORF">MNBD_GAMMA06-1458</name>
</gene>
<dbReference type="PANTHER" id="PTHR35894:SF1">
    <property type="entry name" value="PHOSPHORIBULOKINASE _ URIDINE KINASE FAMILY"/>
    <property type="match status" value="1"/>
</dbReference>
<dbReference type="GO" id="GO:0016887">
    <property type="term" value="F:ATP hydrolysis activity"/>
    <property type="evidence" value="ECO:0007669"/>
    <property type="project" value="InterPro"/>
</dbReference>
<dbReference type="Pfam" id="PF21327">
    <property type="entry name" value="GspA_C39-like"/>
    <property type="match status" value="1"/>
</dbReference>
<keyword evidence="1" id="KW-0812">Transmembrane</keyword>
<keyword evidence="1" id="KW-0472">Membrane</keyword>
<dbReference type="AlphaFoldDB" id="A0A3B0WHZ1"/>
<dbReference type="InterPro" id="IPR049945">
    <property type="entry name" value="AAA_22"/>
</dbReference>
<dbReference type="InterPro" id="IPR036366">
    <property type="entry name" value="PGBDSf"/>
</dbReference>
<evidence type="ECO:0000256" key="1">
    <source>
        <dbReference type="SAM" id="Phobius"/>
    </source>
</evidence>
<dbReference type="SMART" id="SM00382">
    <property type="entry name" value="AAA"/>
    <property type="match status" value="1"/>
</dbReference>
<organism evidence="3">
    <name type="scientific">hydrothermal vent metagenome</name>
    <dbReference type="NCBI Taxonomy" id="652676"/>
    <lineage>
        <taxon>unclassified sequences</taxon>
        <taxon>metagenomes</taxon>
        <taxon>ecological metagenomes</taxon>
    </lineage>
</organism>
<dbReference type="Gene3D" id="3.90.70.10">
    <property type="entry name" value="Cysteine proteinases"/>
    <property type="match status" value="1"/>
</dbReference>
<name>A0A3B0WHZ1_9ZZZZ</name>
<feature type="transmembrane region" description="Helical" evidence="1">
    <location>
        <begin position="282"/>
        <end position="304"/>
    </location>
</feature>
<dbReference type="InterPro" id="IPR052026">
    <property type="entry name" value="ExeA_AAA_ATPase_DNA-bind"/>
</dbReference>
<reference evidence="3" key="1">
    <citation type="submission" date="2018-06" db="EMBL/GenBank/DDBJ databases">
        <authorList>
            <person name="Zhirakovskaya E."/>
        </authorList>
    </citation>
    <scope>NUCLEOTIDE SEQUENCE</scope>
</reference>
<dbReference type="PANTHER" id="PTHR35894">
    <property type="entry name" value="GENERAL SECRETION PATHWAY PROTEIN A-RELATED"/>
    <property type="match status" value="1"/>
</dbReference>
<dbReference type="Gene3D" id="3.40.50.300">
    <property type="entry name" value="P-loop containing nucleotide triphosphate hydrolases"/>
    <property type="match status" value="1"/>
</dbReference>
<accession>A0A3B0WHZ1</accession>
<feature type="domain" description="AAA+ ATPase" evidence="2">
    <location>
        <begin position="42"/>
        <end position="185"/>
    </location>
</feature>
<dbReference type="CDD" id="cd00009">
    <property type="entry name" value="AAA"/>
    <property type="match status" value="1"/>
</dbReference>
<keyword evidence="1" id="KW-1133">Transmembrane helix</keyword>
<dbReference type="InterPro" id="IPR003593">
    <property type="entry name" value="AAA+_ATPase"/>
</dbReference>
<dbReference type="Pfam" id="PF13401">
    <property type="entry name" value="AAA_22"/>
    <property type="match status" value="1"/>
</dbReference>
<dbReference type="SUPFAM" id="SSF52540">
    <property type="entry name" value="P-loop containing nucleoside triphosphate hydrolases"/>
    <property type="match status" value="1"/>
</dbReference>
<dbReference type="Gene3D" id="1.10.101.10">
    <property type="entry name" value="PGBD-like superfamily/PGBD"/>
    <property type="match status" value="1"/>
</dbReference>
<evidence type="ECO:0000313" key="3">
    <source>
        <dbReference type="EMBL" id="VAW50247.1"/>
    </source>
</evidence>